<feature type="region of interest" description="Disordered" evidence="1">
    <location>
        <begin position="323"/>
        <end position="348"/>
    </location>
</feature>
<feature type="compositionally biased region" description="Polar residues" evidence="1">
    <location>
        <begin position="931"/>
        <end position="948"/>
    </location>
</feature>
<dbReference type="RefSeq" id="XP_013780821.1">
    <property type="nucleotide sequence ID" value="XM_013925367.2"/>
</dbReference>
<feature type="compositionally biased region" description="Polar residues" evidence="1">
    <location>
        <begin position="588"/>
        <end position="598"/>
    </location>
</feature>
<organism evidence="2 3">
    <name type="scientific">Limulus polyphemus</name>
    <name type="common">Atlantic horseshoe crab</name>
    <dbReference type="NCBI Taxonomy" id="6850"/>
    <lineage>
        <taxon>Eukaryota</taxon>
        <taxon>Metazoa</taxon>
        <taxon>Ecdysozoa</taxon>
        <taxon>Arthropoda</taxon>
        <taxon>Chelicerata</taxon>
        <taxon>Merostomata</taxon>
        <taxon>Xiphosura</taxon>
        <taxon>Limulidae</taxon>
        <taxon>Limulus</taxon>
    </lineage>
</organism>
<dbReference type="GeneID" id="106465170"/>
<feature type="region of interest" description="Disordered" evidence="1">
    <location>
        <begin position="538"/>
        <end position="561"/>
    </location>
</feature>
<feature type="region of interest" description="Disordered" evidence="1">
    <location>
        <begin position="920"/>
        <end position="956"/>
    </location>
</feature>
<feature type="compositionally biased region" description="Acidic residues" evidence="1">
    <location>
        <begin position="335"/>
        <end position="346"/>
    </location>
</feature>
<keyword evidence="2" id="KW-1185">Reference proteome</keyword>
<feature type="region of interest" description="Disordered" evidence="1">
    <location>
        <begin position="574"/>
        <end position="615"/>
    </location>
</feature>
<reference evidence="3" key="1">
    <citation type="submission" date="2025-08" db="UniProtKB">
        <authorList>
            <consortium name="RefSeq"/>
        </authorList>
    </citation>
    <scope>IDENTIFICATION</scope>
    <source>
        <tissue evidence="3">Muscle</tissue>
    </source>
</reference>
<feature type="compositionally biased region" description="Polar residues" evidence="1">
    <location>
        <begin position="1"/>
        <end position="14"/>
    </location>
</feature>
<evidence type="ECO:0000256" key="1">
    <source>
        <dbReference type="SAM" id="MobiDB-lite"/>
    </source>
</evidence>
<evidence type="ECO:0000313" key="3">
    <source>
        <dbReference type="RefSeq" id="XP_013780821.1"/>
    </source>
</evidence>
<feature type="region of interest" description="Disordered" evidence="1">
    <location>
        <begin position="840"/>
        <end position="861"/>
    </location>
</feature>
<evidence type="ECO:0000313" key="2">
    <source>
        <dbReference type="Proteomes" id="UP000694941"/>
    </source>
</evidence>
<accession>A0ABM1BFA6</accession>
<gene>
    <name evidence="3" type="primary">LOC106465170</name>
</gene>
<dbReference type="Proteomes" id="UP000694941">
    <property type="component" value="Unplaced"/>
</dbReference>
<feature type="compositionally biased region" description="Basic and acidic residues" evidence="1">
    <location>
        <begin position="18"/>
        <end position="29"/>
    </location>
</feature>
<name>A0ABM1BFA6_LIMPO</name>
<feature type="compositionally biased region" description="Polar residues" evidence="1">
    <location>
        <begin position="840"/>
        <end position="850"/>
    </location>
</feature>
<proteinExistence type="predicted"/>
<feature type="region of interest" description="Disordered" evidence="1">
    <location>
        <begin position="1"/>
        <end position="93"/>
    </location>
</feature>
<feature type="compositionally biased region" description="Acidic residues" evidence="1">
    <location>
        <begin position="574"/>
        <end position="585"/>
    </location>
</feature>
<sequence length="968" mass="107650">MSNNNETEGVTTELTVAHSEDKEEEHLHEIQITPASSSPREDNGLDDHYVKGSDPPATVQNSYPASCDHPAVSVQSSDSKSHNDKIKTNDNVNFYSSDDDNKINVSVEEVNLKCHNNVFASSDSEYGDKHPVSAEGDDPTYTGDVFVNIDDSDPRGTDLEEQALFLQLLEDGFSQVPTTYVKESIELNQSESAGVIDTTNSGQLQEHADQGSFKTIQKLPKSILKKGPSLIHKNTGRRVKFSETMKVFSEDFDEPQITAMRVTDLTLAEMCLMYDPPPEYQDWLNFEPPAEYRDPADDLAFLLQMEFPDAVFEVTAFTSDPSNGAETKMWHDSDQIDEGTSDDEEVGGNILEDSVTDRNALEVTPSQGKQEDFIVEIENKRPESTRDMVLEESEHDVDVKVTSDHETPELTETKKQESLEATDTKSQGGKSGLLYSEIIRIEDDGVESLDELMSMNTLNQETDSDSGISSQDTAIVVPGYNLLKKAHSDGDSSFLESAGDITSPSDWMDPYEVSGVLRKNSQIRRIIEMNALRRRLMTSAEVRRRNPPSKGRLRSPTQSDSTLMERLRWLTAVDSEEETEEDLETELVQSQGQTLPKSSQDDTLETPRTDNTKGFLASIPNSLGISRTDSTVSLSTGVITCLTQQVSSPTSLQKTVKRPTSFGKDWEKRFLQGKMFQRPASIAYIPGHSESLTPQAANSNNQPLLKQKTNKMGLDQRSDKRVLNILNRPSSWVETHSSHIEKHSTSLEELAQFVKQDLDRIERIRKRYSLAENEDPTFGFARRPSVRGIRTRFGSTNEIIQQMQTQLRPHSLASSQCAGSHMTWPGTEVGHGKLKQILNSQKSTSAQPSGTREEGARGGAGILHGGPAWKILLRKTAKTAASESRRAHARSKDKKEGQKWFSVCSSKLSLRHKANITKYLMPKDERGTPEGASSSPRVSSDSLYQKVTASDKKRDSAAKGIVYYSMKV</sequence>
<feature type="compositionally biased region" description="Polar residues" evidence="1">
    <location>
        <begin position="419"/>
        <end position="428"/>
    </location>
</feature>
<protein>
    <submittedName>
        <fullName evidence="3">Uncharacterized protein LOC106465170 isoform X1</fullName>
    </submittedName>
</protein>
<feature type="region of interest" description="Disordered" evidence="1">
    <location>
        <begin position="391"/>
        <end position="428"/>
    </location>
</feature>
<feature type="compositionally biased region" description="Basic and acidic residues" evidence="1">
    <location>
        <begin position="39"/>
        <end position="51"/>
    </location>
</feature>
<feature type="compositionally biased region" description="Basic and acidic residues" evidence="1">
    <location>
        <begin position="79"/>
        <end position="88"/>
    </location>
</feature>
<feature type="compositionally biased region" description="Basic and acidic residues" evidence="1">
    <location>
        <begin position="396"/>
        <end position="418"/>
    </location>
</feature>